<dbReference type="Gene3D" id="2.30.170.40">
    <property type="entry name" value="Ribosomal protein L28/L24"/>
    <property type="match status" value="1"/>
</dbReference>
<proteinExistence type="inferred from homology"/>
<evidence type="ECO:0000256" key="4">
    <source>
        <dbReference type="ARBA" id="ARBA00035269"/>
    </source>
</evidence>
<comment type="similarity">
    <text evidence="1">Belongs to the bacterial ribosomal protein bL28 family.</text>
</comment>
<dbReference type="AlphaFoldDB" id="A0A6A6VII5"/>
<gene>
    <name evidence="6" type="ORF">M011DRAFT_372963</name>
</gene>
<dbReference type="Pfam" id="PF00830">
    <property type="entry name" value="Ribosomal_L28"/>
    <property type="match status" value="1"/>
</dbReference>
<feature type="non-terminal residue" evidence="6">
    <location>
        <position position="129"/>
    </location>
</feature>
<organism evidence="6 7">
    <name type="scientific">Sporormia fimetaria CBS 119925</name>
    <dbReference type="NCBI Taxonomy" id="1340428"/>
    <lineage>
        <taxon>Eukaryota</taxon>
        <taxon>Fungi</taxon>
        <taxon>Dikarya</taxon>
        <taxon>Ascomycota</taxon>
        <taxon>Pezizomycotina</taxon>
        <taxon>Dothideomycetes</taxon>
        <taxon>Pleosporomycetidae</taxon>
        <taxon>Pleosporales</taxon>
        <taxon>Sporormiaceae</taxon>
        <taxon>Sporormia</taxon>
    </lineage>
</organism>
<dbReference type="InterPro" id="IPR037147">
    <property type="entry name" value="Ribosomal_bL28_sf"/>
</dbReference>
<comment type="function">
    <text evidence="5">Component of the mitochondrial ribosome (mitoribosome), a dedicated translation machinery responsible for the synthesis of mitochondrial genome-encoded proteins, including at least some of the essential transmembrane subunits of the mitochondrial respiratory chain. The mitoribosomes are attached to the mitochondrial inner membrane and translation products are cotranslationally integrated into the membrane.</text>
</comment>
<keyword evidence="7" id="KW-1185">Reference proteome</keyword>
<dbReference type="GO" id="GO:0003735">
    <property type="term" value="F:structural constituent of ribosome"/>
    <property type="evidence" value="ECO:0007669"/>
    <property type="project" value="InterPro"/>
</dbReference>
<accession>A0A6A6VII5</accession>
<dbReference type="InterPro" id="IPR026569">
    <property type="entry name" value="Ribosomal_bL28"/>
</dbReference>
<keyword evidence="2" id="KW-0689">Ribosomal protein</keyword>
<dbReference type="PANTHER" id="PTHR13528">
    <property type="entry name" value="39S RIBOSOMAL PROTEIN L28, MITOCHONDRIAL"/>
    <property type="match status" value="1"/>
</dbReference>
<dbReference type="FunFam" id="2.30.170.40:FF:000003">
    <property type="entry name" value="54S ribosomal protein L24"/>
    <property type="match status" value="1"/>
</dbReference>
<dbReference type="GO" id="GO:0005762">
    <property type="term" value="C:mitochondrial large ribosomal subunit"/>
    <property type="evidence" value="ECO:0007669"/>
    <property type="project" value="TreeGrafter"/>
</dbReference>
<protein>
    <recommendedName>
        <fullName evidence="4">Large ribosomal subunit protein bL28m</fullName>
    </recommendedName>
</protein>
<dbReference type="Proteomes" id="UP000799440">
    <property type="component" value="Unassembled WGS sequence"/>
</dbReference>
<evidence type="ECO:0000256" key="5">
    <source>
        <dbReference type="ARBA" id="ARBA00037226"/>
    </source>
</evidence>
<feature type="non-terminal residue" evidence="6">
    <location>
        <position position="1"/>
    </location>
</feature>
<keyword evidence="3" id="KW-0687">Ribonucleoprotein</keyword>
<evidence type="ECO:0000256" key="1">
    <source>
        <dbReference type="ARBA" id="ARBA00008760"/>
    </source>
</evidence>
<dbReference type="EMBL" id="MU006567">
    <property type="protein sequence ID" value="KAF2748927.1"/>
    <property type="molecule type" value="Genomic_DNA"/>
</dbReference>
<dbReference type="PANTHER" id="PTHR13528:SF2">
    <property type="entry name" value="LARGE RIBOSOMAL SUBUNIT PROTEIN BL28M"/>
    <property type="match status" value="1"/>
</dbReference>
<name>A0A6A6VII5_9PLEO</name>
<evidence type="ECO:0000313" key="6">
    <source>
        <dbReference type="EMBL" id="KAF2748927.1"/>
    </source>
</evidence>
<dbReference type="OrthoDB" id="361870at2759"/>
<dbReference type="InterPro" id="IPR034704">
    <property type="entry name" value="Ribosomal_bL28/bL31-like_sf"/>
</dbReference>
<sequence>EIAEYPYLNTPERRLFKQANKGLYGGQMIQFGNNVSKDTKTKTRRHWKPAILSKSLYSVALKKRVKLRLTGHVLRIIDREGGLDNYLLKESESRIKELGPTGWALRATLLRNNSVRARLREEAAALGLP</sequence>
<evidence type="ECO:0000313" key="7">
    <source>
        <dbReference type="Proteomes" id="UP000799440"/>
    </source>
</evidence>
<reference evidence="6" key="1">
    <citation type="journal article" date="2020" name="Stud. Mycol.">
        <title>101 Dothideomycetes genomes: a test case for predicting lifestyles and emergence of pathogens.</title>
        <authorList>
            <person name="Haridas S."/>
            <person name="Albert R."/>
            <person name="Binder M."/>
            <person name="Bloem J."/>
            <person name="Labutti K."/>
            <person name="Salamov A."/>
            <person name="Andreopoulos B."/>
            <person name="Baker S."/>
            <person name="Barry K."/>
            <person name="Bills G."/>
            <person name="Bluhm B."/>
            <person name="Cannon C."/>
            <person name="Castanera R."/>
            <person name="Culley D."/>
            <person name="Daum C."/>
            <person name="Ezra D."/>
            <person name="Gonzalez J."/>
            <person name="Henrissat B."/>
            <person name="Kuo A."/>
            <person name="Liang C."/>
            <person name="Lipzen A."/>
            <person name="Lutzoni F."/>
            <person name="Magnuson J."/>
            <person name="Mondo S."/>
            <person name="Nolan M."/>
            <person name="Ohm R."/>
            <person name="Pangilinan J."/>
            <person name="Park H.-J."/>
            <person name="Ramirez L."/>
            <person name="Alfaro M."/>
            <person name="Sun H."/>
            <person name="Tritt A."/>
            <person name="Yoshinaga Y."/>
            <person name="Zwiers L.-H."/>
            <person name="Turgeon B."/>
            <person name="Goodwin S."/>
            <person name="Spatafora J."/>
            <person name="Crous P."/>
            <person name="Grigoriev I."/>
        </authorList>
    </citation>
    <scope>NUCLEOTIDE SEQUENCE</scope>
    <source>
        <strain evidence="6">CBS 119925</strain>
    </source>
</reference>
<dbReference type="SUPFAM" id="SSF143800">
    <property type="entry name" value="L28p-like"/>
    <property type="match status" value="1"/>
</dbReference>
<evidence type="ECO:0000256" key="2">
    <source>
        <dbReference type="ARBA" id="ARBA00022980"/>
    </source>
</evidence>
<evidence type="ECO:0000256" key="3">
    <source>
        <dbReference type="ARBA" id="ARBA00023274"/>
    </source>
</evidence>